<gene>
    <name evidence="8" type="ORF">C7H61_03510</name>
</gene>
<dbReference type="InterPro" id="IPR036514">
    <property type="entry name" value="SGNH_hydro_sf"/>
</dbReference>
<evidence type="ECO:0000256" key="5">
    <source>
        <dbReference type="ARBA" id="ARBA00022764"/>
    </source>
</evidence>
<keyword evidence="5" id="KW-0574">Periplasm</keyword>
<sequence>MNNIYNIKNKLFIAVFLLLLIVPNLVLIFGVESKIGDNENLKFKKFPKIDIKKPTQSLSSFKSYYLGNFGLKKTTVNQYINFKETVLKEEPLPNYNLTGKDGWYFLGNHYNNVFYDSFGMTGDNKTKEIINYLNRINQYLNSKNIKFYVIFPPNKHSIYSEYLPFQLEKKETLYNHLKRELEKNSTAQLIDLHSVLLKEKKENQLYYKTDSHWNDLGAFIAYQHIIDYIKKDISIQKLELKDYKVSTDFKVLGDNTQMVNIKEKTEVINFEKKTPSKIEVLSDDQKFLHFKNESKDYKLILYRDSFSNALIPFFNETFEDAIYIRNFKINKKDIENNNPDIVILELVERNINYLSKADLK</sequence>
<keyword evidence="6" id="KW-0016">Alginate biosynthesis</keyword>
<dbReference type="Pfam" id="PF16822">
    <property type="entry name" value="ALGX"/>
    <property type="match status" value="1"/>
</dbReference>
<name>A0A2T1NI63_9FLAO</name>
<dbReference type="Gene3D" id="3.40.50.1110">
    <property type="entry name" value="SGNH hydrolase"/>
    <property type="match status" value="1"/>
</dbReference>
<dbReference type="AlphaFoldDB" id="A0A2T1NI63"/>
<dbReference type="GO" id="GO:0016740">
    <property type="term" value="F:transferase activity"/>
    <property type="evidence" value="ECO:0007669"/>
    <property type="project" value="UniProtKB-KW"/>
</dbReference>
<dbReference type="GO" id="GO:0016788">
    <property type="term" value="F:hydrolase activity, acting on ester bonds"/>
    <property type="evidence" value="ECO:0007669"/>
    <property type="project" value="UniProtKB-ARBA"/>
</dbReference>
<dbReference type="RefSeq" id="WP_106677169.1">
    <property type="nucleotide sequence ID" value="NZ_JACHWV010000005.1"/>
</dbReference>
<evidence type="ECO:0000256" key="4">
    <source>
        <dbReference type="ARBA" id="ARBA00022729"/>
    </source>
</evidence>
<dbReference type="SUPFAM" id="SSF52266">
    <property type="entry name" value="SGNH hydrolase"/>
    <property type="match status" value="1"/>
</dbReference>
<comment type="caution">
    <text evidence="8">The sequence shown here is derived from an EMBL/GenBank/DDBJ whole genome shotgun (WGS) entry which is preliminary data.</text>
</comment>
<feature type="domain" description="AlgX/AlgJ SGNH hydrolase-like" evidence="7">
    <location>
        <begin position="98"/>
        <end position="280"/>
    </location>
</feature>
<dbReference type="UniPathway" id="UPA00286"/>
<evidence type="ECO:0000256" key="1">
    <source>
        <dbReference type="ARBA" id="ARBA00004418"/>
    </source>
</evidence>
<evidence type="ECO:0000256" key="3">
    <source>
        <dbReference type="ARBA" id="ARBA00022679"/>
    </source>
</evidence>
<evidence type="ECO:0000256" key="2">
    <source>
        <dbReference type="ARBA" id="ARBA00005182"/>
    </source>
</evidence>
<dbReference type="InterPro" id="IPR031811">
    <property type="entry name" value="ALGX/ALGJ_SGNH-like"/>
</dbReference>
<keyword evidence="3" id="KW-0808">Transferase</keyword>
<comment type="subcellular location">
    <subcellularLocation>
        <location evidence="1">Periplasm</location>
    </subcellularLocation>
</comment>
<proteinExistence type="predicted"/>
<evidence type="ECO:0000259" key="7">
    <source>
        <dbReference type="Pfam" id="PF16822"/>
    </source>
</evidence>
<keyword evidence="9" id="KW-1185">Reference proteome</keyword>
<dbReference type="EMBL" id="PXOT01000018">
    <property type="protein sequence ID" value="PSG92522.1"/>
    <property type="molecule type" value="Genomic_DNA"/>
</dbReference>
<dbReference type="OrthoDB" id="175771at2"/>
<protein>
    <recommendedName>
        <fullName evidence="7">AlgX/AlgJ SGNH hydrolase-like domain-containing protein</fullName>
    </recommendedName>
</protein>
<reference evidence="8 9" key="1">
    <citation type="submission" date="2018-03" db="EMBL/GenBank/DDBJ databases">
        <title>Mesoflavibacter sp. HG37 and Mesoflavibacter sp. HG96 sp.nov., two marine bacteria isolated from seawater of Western Pacific Ocean.</title>
        <authorList>
            <person name="Cheng H."/>
            <person name="Wu Y.-H."/>
            <person name="Guo L.-L."/>
            <person name="Xu X.-W."/>
        </authorList>
    </citation>
    <scope>NUCLEOTIDE SEQUENCE [LARGE SCALE GENOMIC DNA]</scope>
    <source>
        <strain evidence="8 9">KCTC 42117</strain>
    </source>
</reference>
<comment type="pathway">
    <text evidence="2">Glycan biosynthesis; alginate biosynthesis.</text>
</comment>
<keyword evidence="4" id="KW-0732">Signal</keyword>
<evidence type="ECO:0000256" key="6">
    <source>
        <dbReference type="ARBA" id="ARBA00022841"/>
    </source>
</evidence>
<dbReference type="GO" id="GO:0042597">
    <property type="term" value="C:periplasmic space"/>
    <property type="evidence" value="ECO:0007669"/>
    <property type="project" value="UniProtKB-SubCell"/>
</dbReference>
<evidence type="ECO:0000313" key="8">
    <source>
        <dbReference type="EMBL" id="PSG92522.1"/>
    </source>
</evidence>
<organism evidence="8 9">
    <name type="scientific">Mesoflavibacter zeaxanthinifaciens subsp. sabulilitoris</name>
    <dbReference type="NCBI Taxonomy" id="1520893"/>
    <lineage>
        <taxon>Bacteria</taxon>
        <taxon>Pseudomonadati</taxon>
        <taxon>Bacteroidota</taxon>
        <taxon>Flavobacteriia</taxon>
        <taxon>Flavobacteriales</taxon>
        <taxon>Flavobacteriaceae</taxon>
        <taxon>Mesoflavibacter</taxon>
    </lineage>
</organism>
<accession>A0A2T1NI63</accession>
<evidence type="ECO:0000313" key="9">
    <source>
        <dbReference type="Proteomes" id="UP000238430"/>
    </source>
</evidence>
<dbReference type="GO" id="GO:0042121">
    <property type="term" value="P:alginic acid biosynthetic process"/>
    <property type="evidence" value="ECO:0007669"/>
    <property type="project" value="UniProtKB-UniPathway"/>
</dbReference>
<dbReference type="Proteomes" id="UP000238430">
    <property type="component" value="Unassembled WGS sequence"/>
</dbReference>